<dbReference type="AlphaFoldDB" id="A0A133QJ24"/>
<dbReference type="EMBL" id="LRQG01000023">
    <property type="protein sequence ID" value="KXA42877.1"/>
    <property type="molecule type" value="Genomic_DNA"/>
</dbReference>
<keyword evidence="2" id="KW-1185">Reference proteome</keyword>
<sequence>MFLLSFSAFGGTSAGGFVALLQKNDFFFGKEVSAYRSNCRLIINIFAVKQQKNQIFLGVHNKNDYIYQHPNGLNNRI</sequence>
<organism evidence="1 2">
    <name type="scientific">Prevotella corporis</name>
    <dbReference type="NCBI Taxonomy" id="28128"/>
    <lineage>
        <taxon>Bacteria</taxon>
        <taxon>Pseudomonadati</taxon>
        <taxon>Bacteroidota</taxon>
        <taxon>Bacteroidia</taxon>
        <taxon>Bacteroidales</taxon>
        <taxon>Prevotellaceae</taxon>
        <taxon>Prevotella</taxon>
    </lineage>
</organism>
<gene>
    <name evidence="1" type="ORF">HMPREF3226_00608</name>
</gene>
<proteinExistence type="predicted"/>
<name>A0A133QJ24_9BACT</name>
<evidence type="ECO:0000313" key="1">
    <source>
        <dbReference type="EMBL" id="KXA42877.1"/>
    </source>
</evidence>
<dbReference type="PATRIC" id="fig|28128.5.peg.613"/>
<dbReference type="STRING" id="28128.HMPREF3226_00608"/>
<accession>A0A133QJ24</accession>
<protein>
    <submittedName>
        <fullName evidence="1">Uncharacterized protein</fullName>
    </submittedName>
</protein>
<evidence type="ECO:0000313" key="2">
    <source>
        <dbReference type="Proteomes" id="UP000070533"/>
    </source>
</evidence>
<dbReference type="Proteomes" id="UP000070533">
    <property type="component" value="Unassembled WGS sequence"/>
</dbReference>
<reference evidence="2" key="1">
    <citation type="submission" date="2016-01" db="EMBL/GenBank/DDBJ databases">
        <authorList>
            <person name="Mitreva M."/>
            <person name="Pepin K.H."/>
            <person name="Mihindukulasuriya K.A."/>
            <person name="Fulton R."/>
            <person name="Fronick C."/>
            <person name="O'Laughlin M."/>
            <person name="Miner T."/>
            <person name="Herter B."/>
            <person name="Rosa B.A."/>
            <person name="Cordes M."/>
            <person name="Tomlinson C."/>
            <person name="Wollam A."/>
            <person name="Palsikar V.B."/>
            <person name="Mardis E.R."/>
            <person name="Wilson R.K."/>
        </authorList>
    </citation>
    <scope>NUCLEOTIDE SEQUENCE [LARGE SCALE GENOMIC DNA]</scope>
    <source>
        <strain evidence="2">MJR7716</strain>
    </source>
</reference>
<comment type="caution">
    <text evidence="1">The sequence shown here is derived from an EMBL/GenBank/DDBJ whole genome shotgun (WGS) entry which is preliminary data.</text>
</comment>